<dbReference type="RefSeq" id="WP_072909460.1">
    <property type="nucleotide sequence ID" value="NZ_FQZT01000012.1"/>
</dbReference>
<dbReference type="Pfam" id="PF05157">
    <property type="entry name" value="MshEN"/>
    <property type="match status" value="1"/>
</dbReference>
<dbReference type="GO" id="GO:0005524">
    <property type="term" value="F:ATP binding"/>
    <property type="evidence" value="ECO:0007669"/>
    <property type="project" value="UniProtKB-KW"/>
</dbReference>
<dbReference type="InterPro" id="IPR001482">
    <property type="entry name" value="T2SS/T4SS_dom"/>
</dbReference>
<dbReference type="FunFam" id="3.40.50.300:FF:000398">
    <property type="entry name" value="Type IV pilus assembly ATPase PilB"/>
    <property type="match status" value="1"/>
</dbReference>
<name>A0A1M6L7C8_MALRU</name>
<evidence type="ECO:0000256" key="3">
    <source>
        <dbReference type="ARBA" id="ARBA00022840"/>
    </source>
</evidence>
<evidence type="ECO:0000259" key="4">
    <source>
        <dbReference type="PROSITE" id="PS00662"/>
    </source>
</evidence>
<dbReference type="PANTHER" id="PTHR30258:SF1">
    <property type="entry name" value="PROTEIN TRANSPORT PROTEIN HOFB HOMOLOG"/>
    <property type="match status" value="1"/>
</dbReference>
<dbReference type="STRING" id="1122189.SAMN02745165_02900"/>
<keyword evidence="3" id="KW-0067">ATP-binding</keyword>
<evidence type="ECO:0000256" key="1">
    <source>
        <dbReference type="ARBA" id="ARBA00006611"/>
    </source>
</evidence>
<dbReference type="Gene3D" id="3.30.300.160">
    <property type="entry name" value="Type II secretion system, protein E, N-terminal domain"/>
    <property type="match status" value="1"/>
</dbReference>
<dbReference type="InterPro" id="IPR027417">
    <property type="entry name" value="P-loop_NTPase"/>
</dbReference>
<reference evidence="5 6" key="1">
    <citation type="submission" date="2016-11" db="EMBL/GenBank/DDBJ databases">
        <authorList>
            <person name="Jaros S."/>
            <person name="Januszkiewicz K."/>
            <person name="Wedrychowicz H."/>
        </authorList>
    </citation>
    <scope>NUCLEOTIDE SEQUENCE [LARGE SCALE GENOMIC DNA]</scope>
    <source>
        <strain evidence="5 6">DSM 5091</strain>
    </source>
</reference>
<dbReference type="Pfam" id="PF00437">
    <property type="entry name" value="T2SSE"/>
    <property type="match status" value="1"/>
</dbReference>
<dbReference type="Gene3D" id="3.40.50.300">
    <property type="entry name" value="P-loop containing nucleotide triphosphate hydrolases"/>
    <property type="match status" value="1"/>
</dbReference>
<dbReference type="CDD" id="cd01129">
    <property type="entry name" value="PulE-GspE-like"/>
    <property type="match status" value="1"/>
</dbReference>
<dbReference type="PROSITE" id="PS00662">
    <property type="entry name" value="T2SP_E"/>
    <property type="match status" value="1"/>
</dbReference>
<feature type="domain" description="Bacterial type II secretion system protein E" evidence="4">
    <location>
        <begin position="567"/>
        <end position="581"/>
    </location>
</feature>
<organism evidence="5 6">
    <name type="scientific">Malonomonas rubra DSM 5091</name>
    <dbReference type="NCBI Taxonomy" id="1122189"/>
    <lineage>
        <taxon>Bacteria</taxon>
        <taxon>Pseudomonadati</taxon>
        <taxon>Thermodesulfobacteriota</taxon>
        <taxon>Desulfuromonadia</taxon>
        <taxon>Desulfuromonadales</taxon>
        <taxon>Geopsychrobacteraceae</taxon>
        <taxon>Malonomonas</taxon>
    </lineage>
</organism>
<dbReference type="PANTHER" id="PTHR30258">
    <property type="entry name" value="TYPE II SECRETION SYSTEM PROTEIN GSPE-RELATED"/>
    <property type="match status" value="1"/>
</dbReference>
<dbReference type="SUPFAM" id="SSF52540">
    <property type="entry name" value="P-loop containing nucleoside triphosphate hydrolases"/>
    <property type="match status" value="1"/>
</dbReference>
<dbReference type="OrthoDB" id="9805147at2"/>
<comment type="similarity">
    <text evidence="1">Belongs to the GSP E family.</text>
</comment>
<keyword evidence="2" id="KW-0547">Nucleotide-binding</keyword>
<keyword evidence="6" id="KW-1185">Reference proteome</keyword>
<dbReference type="InterPro" id="IPR037257">
    <property type="entry name" value="T2SS_E_N_sf"/>
</dbReference>
<proteinExistence type="inferred from homology"/>
<dbReference type="GO" id="GO:0016887">
    <property type="term" value="F:ATP hydrolysis activity"/>
    <property type="evidence" value="ECO:0007669"/>
    <property type="project" value="TreeGrafter"/>
</dbReference>
<dbReference type="Gene3D" id="3.30.450.90">
    <property type="match status" value="1"/>
</dbReference>
<dbReference type="InterPro" id="IPR007831">
    <property type="entry name" value="T2SS_GspE_N"/>
</dbReference>
<dbReference type="EMBL" id="FQZT01000012">
    <property type="protein sequence ID" value="SHJ67092.1"/>
    <property type="molecule type" value="Genomic_DNA"/>
</dbReference>
<gene>
    <name evidence="5" type="ORF">SAMN02745165_02900</name>
</gene>
<dbReference type="Proteomes" id="UP000184171">
    <property type="component" value="Unassembled WGS sequence"/>
</dbReference>
<accession>A0A1M6L7C8</accession>
<evidence type="ECO:0000313" key="5">
    <source>
        <dbReference type="EMBL" id="SHJ67092.1"/>
    </source>
</evidence>
<evidence type="ECO:0000256" key="2">
    <source>
        <dbReference type="ARBA" id="ARBA00022741"/>
    </source>
</evidence>
<protein>
    <submittedName>
        <fullName evidence="5">Type II secretory pathway ATPase GspE/PulE or T4P pilus assembly pathway ATPase PilB</fullName>
    </submittedName>
</protein>
<dbReference type="GO" id="GO:0005886">
    <property type="term" value="C:plasma membrane"/>
    <property type="evidence" value="ECO:0007669"/>
    <property type="project" value="TreeGrafter"/>
</dbReference>
<dbReference type="SUPFAM" id="SSF160246">
    <property type="entry name" value="EspE N-terminal domain-like"/>
    <property type="match status" value="1"/>
</dbReference>
<dbReference type="AlphaFoldDB" id="A0A1M6L7C8"/>
<sequence>MKHPLIIKFLTGREEQVNLLRPFHPRDSLLHVELIRSPGEIEIALADLCYIMVLDNSGWQLPAKEGELVEHIETTTGDSFNLRVPAQNHKSGFYAFPVDQNASYRNIFFTFSGIRQRREERPLSDILEERGWLQENVIHEVLDEQEKLRHQKVGEILAEKANLPADKIEELAVQVSDARETHNIRIGDLLIQAGLISRNEVEEAIEKQSSGKRKRVGELLIEKGLISEEQLLVALSAKFRMPVVDLGTITPSSNALDKLSKNIVTQLKVFPISLENRCLTVATSDPTDASIGDNLRFFTNLSIEFVVAPATEIREATEKYYGETGEENDGQIADLLGELSNEQVDVEEDGDDGIDSSVSETDSQIITLVNHILLDGFRKGASDIHFEPGLGNLPLQVRYRIDGICNVAHQIASSHKRAMISRIKIIAKLDIAERRKPQSGKIVIRSDRRKIEYRVETTPTAGGQEDAVLRILSSSQPLNIRQLGFSDNNYRNFAEILSKPYGIILCVGPTGSGKTTTLHSALSELNTAERKIWTAEDPIEITQPGLRQVQVNAKIGFTFDQALRSFLRADPDIIMIGEMRDPETAKTAIEASLTGHLVFSTLHTNTAPETVVRLIEMGMDPYNFANALLGVLAQRLARHLCKQCREAYQPSSDELEKLQHYYGKEYYLQHGLPTDPQELTLYRAKGCDDCNKTGYRGRVAIHELLTTSDSLRRAIKENVLLEDLRTQAIDDGMHTLMMDGIKKVLGGHTDLEQILRVCM</sequence>
<evidence type="ECO:0000313" key="6">
    <source>
        <dbReference type="Proteomes" id="UP000184171"/>
    </source>
</evidence>